<keyword evidence="1" id="KW-0175">Coiled coil</keyword>
<dbReference type="AlphaFoldDB" id="A0A7J9KDS9"/>
<sequence length="75" mass="8596">ECKFEHIPRSTNSLAHTLATKVLKSNRGDYLDGRVPGVAEFQAENERLSGDSKRLEEEKKLKRQNVYLLLRLIGQ</sequence>
<protein>
    <recommendedName>
        <fullName evidence="4">RNase H type-1 domain-containing protein</fullName>
    </recommendedName>
</protein>
<evidence type="ECO:0000313" key="2">
    <source>
        <dbReference type="EMBL" id="MBA0844605.1"/>
    </source>
</evidence>
<evidence type="ECO:0000256" key="1">
    <source>
        <dbReference type="SAM" id="Coils"/>
    </source>
</evidence>
<feature type="non-terminal residue" evidence="2">
    <location>
        <position position="1"/>
    </location>
</feature>
<dbReference type="EMBL" id="JABFAE010062840">
    <property type="protein sequence ID" value="MBA0844605.1"/>
    <property type="molecule type" value="Genomic_DNA"/>
</dbReference>
<comment type="caution">
    <text evidence="2">The sequence shown here is derived from an EMBL/GenBank/DDBJ whole genome shotgun (WGS) entry which is preliminary data.</text>
</comment>
<accession>A0A7J9KDS9</accession>
<evidence type="ECO:0008006" key="4">
    <source>
        <dbReference type="Google" id="ProtNLM"/>
    </source>
</evidence>
<gene>
    <name evidence="2" type="ORF">Goarm_023069</name>
</gene>
<evidence type="ECO:0000313" key="3">
    <source>
        <dbReference type="Proteomes" id="UP000593575"/>
    </source>
</evidence>
<name>A0A7J9KDS9_9ROSI</name>
<reference evidence="2 3" key="1">
    <citation type="journal article" date="2019" name="Genome Biol. Evol.">
        <title>Insights into the evolution of the New World diploid cottons (Gossypium, subgenus Houzingenia) based on genome sequencing.</title>
        <authorList>
            <person name="Grover C.E."/>
            <person name="Arick M.A. 2nd"/>
            <person name="Thrash A."/>
            <person name="Conover J.L."/>
            <person name="Sanders W.S."/>
            <person name="Peterson D.G."/>
            <person name="Frelichowski J.E."/>
            <person name="Scheffler J.A."/>
            <person name="Scheffler B.E."/>
            <person name="Wendel J.F."/>
        </authorList>
    </citation>
    <scope>NUCLEOTIDE SEQUENCE [LARGE SCALE GENOMIC DNA]</scope>
    <source>
        <strain evidence="2">6</strain>
        <tissue evidence="2">Leaf</tissue>
    </source>
</reference>
<keyword evidence="3" id="KW-1185">Reference proteome</keyword>
<feature type="coiled-coil region" evidence="1">
    <location>
        <begin position="38"/>
        <end position="65"/>
    </location>
</feature>
<proteinExistence type="predicted"/>
<feature type="non-terminal residue" evidence="2">
    <location>
        <position position="75"/>
    </location>
</feature>
<dbReference type="Proteomes" id="UP000593575">
    <property type="component" value="Unassembled WGS sequence"/>
</dbReference>
<organism evidence="2 3">
    <name type="scientific">Gossypium armourianum</name>
    <dbReference type="NCBI Taxonomy" id="34283"/>
    <lineage>
        <taxon>Eukaryota</taxon>
        <taxon>Viridiplantae</taxon>
        <taxon>Streptophyta</taxon>
        <taxon>Embryophyta</taxon>
        <taxon>Tracheophyta</taxon>
        <taxon>Spermatophyta</taxon>
        <taxon>Magnoliopsida</taxon>
        <taxon>eudicotyledons</taxon>
        <taxon>Gunneridae</taxon>
        <taxon>Pentapetalae</taxon>
        <taxon>rosids</taxon>
        <taxon>malvids</taxon>
        <taxon>Malvales</taxon>
        <taxon>Malvaceae</taxon>
        <taxon>Malvoideae</taxon>
        <taxon>Gossypium</taxon>
    </lineage>
</organism>